<accession>A0A7S1RPQ8</accession>
<evidence type="ECO:0000313" key="1">
    <source>
        <dbReference type="EMBL" id="CAD9172599.1"/>
    </source>
</evidence>
<protein>
    <recommendedName>
        <fullName evidence="2">Nucleotide-diphospho-sugar transferase domain-containing protein</fullName>
    </recommendedName>
</protein>
<gene>
    <name evidence="1" type="ORF">ACAT0790_LOCUS49368</name>
</gene>
<reference evidence="1" key="1">
    <citation type="submission" date="2021-01" db="EMBL/GenBank/DDBJ databases">
        <authorList>
            <person name="Corre E."/>
            <person name="Pelletier E."/>
            <person name="Niang G."/>
            <person name="Scheremetjew M."/>
            <person name="Finn R."/>
            <person name="Kale V."/>
            <person name="Holt S."/>
            <person name="Cochrane G."/>
            <person name="Meng A."/>
            <person name="Brown T."/>
            <person name="Cohen L."/>
        </authorList>
    </citation>
    <scope>NUCLEOTIDE SEQUENCE</scope>
    <source>
        <strain evidence="1">OF101</strain>
    </source>
</reference>
<dbReference type="EMBL" id="HBGE01082749">
    <property type="protein sequence ID" value="CAD9172599.1"/>
    <property type="molecule type" value="Transcribed_RNA"/>
</dbReference>
<dbReference type="AlphaFoldDB" id="A0A7S1RPQ8"/>
<name>A0A7S1RPQ8_ALECA</name>
<organism evidence="1">
    <name type="scientific">Alexandrium catenella</name>
    <name type="common">Red tide dinoflagellate</name>
    <name type="synonym">Gonyaulax catenella</name>
    <dbReference type="NCBI Taxonomy" id="2925"/>
    <lineage>
        <taxon>Eukaryota</taxon>
        <taxon>Sar</taxon>
        <taxon>Alveolata</taxon>
        <taxon>Dinophyceae</taxon>
        <taxon>Gonyaulacales</taxon>
        <taxon>Pyrocystaceae</taxon>
        <taxon>Alexandrium</taxon>
    </lineage>
</organism>
<evidence type="ECO:0008006" key="2">
    <source>
        <dbReference type="Google" id="ProtNLM"/>
    </source>
</evidence>
<proteinExistence type="predicted"/>
<sequence length="310" mass="35302">MVIYYDVDVTIRPDSWHKGLVERLLEMPAGGGGEPAHVFIADTWIGTECVNSGFVAVRNTRVGRLFLELWRQKLWWAASWDQTALAETVLELIGAEVWKLSGGQRQYASQCMPNLLPVVDGTYSMTRYCDCYQGALEKLTGPYRQRQSRLIGFVDPERSEVNFIPNNLFFDHNFQLERMRLVARPGKALLRPMVVHWAGLGHMRLPLSKMFLKENFNLSVASCPSGPRWDFAALAARPALAGAELFGTRARHLRCCEKLRDHSDRSAWPWNEEESYVAATVHWWGCSEWRPVTAKDCEELLGHAIQYTGT</sequence>